<organism evidence="5 6">
    <name type="scientific">Ceriporiopsis subvermispora (strain B)</name>
    <name type="common">White-rot fungus</name>
    <name type="synonym">Gelatoporia subvermispora</name>
    <dbReference type="NCBI Taxonomy" id="914234"/>
    <lineage>
        <taxon>Eukaryota</taxon>
        <taxon>Fungi</taxon>
        <taxon>Dikarya</taxon>
        <taxon>Basidiomycota</taxon>
        <taxon>Agaricomycotina</taxon>
        <taxon>Agaricomycetes</taxon>
        <taxon>Polyporales</taxon>
        <taxon>Gelatoporiaceae</taxon>
        <taxon>Gelatoporia</taxon>
    </lineage>
</organism>
<dbReference type="FunFam" id="3.40.50.10490:FF:000030">
    <property type="entry name" value="30S ribosomal protein S2"/>
    <property type="match status" value="1"/>
</dbReference>
<dbReference type="OrthoDB" id="414863at2759"/>
<dbReference type="SUPFAM" id="SSF52313">
    <property type="entry name" value="Ribosomal protein S2"/>
    <property type="match status" value="1"/>
</dbReference>
<evidence type="ECO:0000313" key="6">
    <source>
        <dbReference type="Proteomes" id="UP000016930"/>
    </source>
</evidence>
<accession>M2PBV7</accession>
<dbReference type="HOGENOM" id="CLU_058171_2_0_1"/>
<dbReference type="PANTHER" id="PTHR11489">
    <property type="entry name" value="40S RIBOSOMAL PROTEIN SA"/>
    <property type="match status" value="1"/>
</dbReference>
<dbReference type="CDD" id="cd01425">
    <property type="entry name" value="RPS2"/>
    <property type="match status" value="1"/>
</dbReference>
<dbReference type="InterPro" id="IPR001865">
    <property type="entry name" value="Ribosomal_uS2"/>
</dbReference>
<dbReference type="STRING" id="914234.M2PBV7"/>
<dbReference type="Gene3D" id="3.40.50.10490">
    <property type="entry name" value="Glucose-6-phosphate isomerase like protein, domain 1"/>
    <property type="match status" value="1"/>
</dbReference>
<evidence type="ECO:0000256" key="4">
    <source>
        <dbReference type="ARBA" id="ARBA00035256"/>
    </source>
</evidence>
<keyword evidence="6" id="KW-1185">Reference proteome</keyword>
<keyword evidence="2" id="KW-0689">Ribosomal protein</keyword>
<dbReference type="Proteomes" id="UP000016930">
    <property type="component" value="Unassembled WGS sequence"/>
</dbReference>
<keyword evidence="3" id="KW-0687">Ribonucleoprotein</keyword>
<dbReference type="GO" id="GO:0003735">
    <property type="term" value="F:structural constituent of ribosome"/>
    <property type="evidence" value="ECO:0007669"/>
    <property type="project" value="InterPro"/>
</dbReference>
<evidence type="ECO:0000256" key="1">
    <source>
        <dbReference type="ARBA" id="ARBA00006242"/>
    </source>
</evidence>
<gene>
    <name evidence="5" type="ORF">CERSUDRAFT_160619</name>
</gene>
<dbReference type="InterPro" id="IPR023591">
    <property type="entry name" value="Ribosomal_uS2_flav_dom_sf"/>
</dbReference>
<dbReference type="InterPro" id="IPR005707">
    <property type="entry name" value="Ribosomal_uS2_euk/arc"/>
</dbReference>
<dbReference type="EMBL" id="KB445807">
    <property type="protein sequence ID" value="EMD33099.1"/>
    <property type="molecule type" value="Genomic_DNA"/>
</dbReference>
<dbReference type="AlphaFoldDB" id="M2PBV7"/>
<dbReference type="PRINTS" id="PR00395">
    <property type="entry name" value="RIBOSOMALS2"/>
</dbReference>
<dbReference type="Pfam" id="PF00318">
    <property type="entry name" value="Ribosomal_S2"/>
    <property type="match status" value="2"/>
</dbReference>
<dbReference type="GO" id="GO:0006412">
    <property type="term" value="P:translation"/>
    <property type="evidence" value="ECO:0007669"/>
    <property type="project" value="InterPro"/>
</dbReference>
<evidence type="ECO:0000256" key="3">
    <source>
        <dbReference type="ARBA" id="ARBA00023274"/>
    </source>
</evidence>
<comment type="similarity">
    <text evidence="1">Belongs to the universal ribosomal protein uS2 family.</text>
</comment>
<evidence type="ECO:0000256" key="2">
    <source>
        <dbReference type="ARBA" id="ARBA00022980"/>
    </source>
</evidence>
<reference evidence="5 6" key="1">
    <citation type="journal article" date="2012" name="Proc. Natl. Acad. Sci. U.S.A.">
        <title>Comparative genomics of Ceriporiopsis subvermispora and Phanerochaete chrysosporium provide insight into selective ligninolysis.</title>
        <authorList>
            <person name="Fernandez-Fueyo E."/>
            <person name="Ruiz-Duenas F.J."/>
            <person name="Ferreira P."/>
            <person name="Floudas D."/>
            <person name="Hibbett D.S."/>
            <person name="Canessa P."/>
            <person name="Larrondo L.F."/>
            <person name="James T.Y."/>
            <person name="Seelenfreund D."/>
            <person name="Lobos S."/>
            <person name="Polanco R."/>
            <person name="Tello M."/>
            <person name="Honda Y."/>
            <person name="Watanabe T."/>
            <person name="Watanabe T."/>
            <person name="Ryu J.S."/>
            <person name="Kubicek C.P."/>
            <person name="Schmoll M."/>
            <person name="Gaskell J."/>
            <person name="Hammel K.E."/>
            <person name="St John F.J."/>
            <person name="Vanden Wymelenberg A."/>
            <person name="Sabat G."/>
            <person name="Splinter BonDurant S."/>
            <person name="Syed K."/>
            <person name="Yadav J.S."/>
            <person name="Doddapaneni H."/>
            <person name="Subramanian V."/>
            <person name="Lavin J.L."/>
            <person name="Oguiza J.A."/>
            <person name="Perez G."/>
            <person name="Pisabarro A.G."/>
            <person name="Ramirez L."/>
            <person name="Santoyo F."/>
            <person name="Master E."/>
            <person name="Coutinho P.M."/>
            <person name="Henrissat B."/>
            <person name="Lombard V."/>
            <person name="Magnuson J.K."/>
            <person name="Kuees U."/>
            <person name="Hori C."/>
            <person name="Igarashi K."/>
            <person name="Samejima M."/>
            <person name="Held B.W."/>
            <person name="Barry K.W."/>
            <person name="LaButti K.M."/>
            <person name="Lapidus A."/>
            <person name="Lindquist E.A."/>
            <person name="Lucas S.M."/>
            <person name="Riley R."/>
            <person name="Salamov A.A."/>
            <person name="Hoffmeister D."/>
            <person name="Schwenk D."/>
            <person name="Hadar Y."/>
            <person name="Yarden O."/>
            <person name="de Vries R.P."/>
            <person name="Wiebenga A."/>
            <person name="Stenlid J."/>
            <person name="Eastwood D."/>
            <person name="Grigoriev I.V."/>
            <person name="Berka R.M."/>
            <person name="Blanchette R.A."/>
            <person name="Kersten P."/>
            <person name="Martinez A.T."/>
            <person name="Vicuna R."/>
            <person name="Cullen D."/>
        </authorList>
    </citation>
    <scope>NUCLEOTIDE SEQUENCE [LARGE SCALE GENOMIC DNA]</scope>
    <source>
        <strain evidence="5 6">B</strain>
    </source>
</reference>
<evidence type="ECO:0000313" key="5">
    <source>
        <dbReference type="EMBL" id="EMD33099.1"/>
    </source>
</evidence>
<proteinExistence type="inferred from homology"/>
<name>M2PBV7_CERS8</name>
<protein>
    <recommendedName>
        <fullName evidence="4">Small ribosomal subunit protein uS2</fullName>
    </recommendedName>
</protein>
<dbReference type="NCBIfam" id="TIGR01012">
    <property type="entry name" value="uS2_euk_arch"/>
    <property type="match status" value="1"/>
</dbReference>
<sequence length="205" mass="23015">MSSPSPPIFDMSERNVLQMRKIHVHIGSRNCTTMLRYIWRRRADGTYVINVEKTWQKLVFAARIVAVIKAPCDVCVVLSRIYGHQAVRAYAAHTGARTIMGRFVPGTFTNCSSGSFQEPLLLIVVDPVADRQAMHEASQAEIPVVAFCDTDAILEFVDVVIPCNNRSAPAIGLMWWLLVREVLRLRGEIPRTNDGWNVSVHILLS</sequence>
<dbReference type="GO" id="GO:0015935">
    <property type="term" value="C:small ribosomal subunit"/>
    <property type="evidence" value="ECO:0007669"/>
    <property type="project" value="InterPro"/>
</dbReference>